<dbReference type="GO" id="GO:0031966">
    <property type="term" value="C:mitochondrial membrane"/>
    <property type="evidence" value="ECO:0007669"/>
    <property type="project" value="UniProtKB-SubCell"/>
</dbReference>
<evidence type="ECO:0000256" key="1">
    <source>
        <dbReference type="ARBA" id="ARBA00004370"/>
    </source>
</evidence>
<protein>
    <recommendedName>
        <fullName evidence="3 9">NADH-ubiquinone oxidoreductase chain 3</fullName>
        <ecNumber evidence="9">7.1.1.2</ecNumber>
    </recommendedName>
</protein>
<keyword evidence="9" id="KW-1278">Translocase</keyword>
<proteinExistence type="inferred from homology"/>
<dbReference type="PANTHER" id="PTHR11058">
    <property type="entry name" value="NADH-UBIQUINONE OXIDOREDUCTASE CHAIN 3"/>
    <property type="match status" value="1"/>
</dbReference>
<evidence type="ECO:0000256" key="6">
    <source>
        <dbReference type="ARBA" id="ARBA00022989"/>
    </source>
</evidence>
<comment type="function">
    <text evidence="9">Core subunit of the mitochondrial membrane respiratory chain NADH dehydrogenase (Complex I) which catalyzes electron transfer from NADH through the respiratory chain, using ubiquinone as an electron acceptor. Essential for the catalytic activity of complex I.</text>
</comment>
<dbReference type="PANTHER" id="PTHR11058:SF9">
    <property type="entry name" value="NADH-UBIQUINONE OXIDOREDUCTASE CHAIN 3"/>
    <property type="match status" value="1"/>
</dbReference>
<geneLocation type="mitochondrion" evidence="10"/>
<evidence type="ECO:0000256" key="4">
    <source>
        <dbReference type="ARBA" id="ARBA00022448"/>
    </source>
</evidence>
<evidence type="ECO:0000256" key="8">
    <source>
        <dbReference type="ARBA" id="ARBA00049551"/>
    </source>
</evidence>
<evidence type="ECO:0000256" key="2">
    <source>
        <dbReference type="ARBA" id="ARBA00008472"/>
    </source>
</evidence>
<dbReference type="AlphaFoldDB" id="A0A191MX93"/>
<dbReference type="GO" id="GO:0008137">
    <property type="term" value="F:NADH dehydrogenase (ubiquinone) activity"/>
    <property type="evidence" value="ECO:0007669"/>
    <property type="project" value="UniProtKB-UniRule"/>
</dbReference>
<accession>A0A191MX93</accession>
<comment type="similarity">
    <text evidence="2 9">Belongs to the complex I subunit 3 family.</text>
</comment>
<dbReference type="GO" id="GO:0030964">
    <property type="term" value="C:NADH dehydrogenase complex"/>
    <property type="evidence" value="ECO:0007669"/>
    <property type="project" value="TreeGrafter"/>
</dbReference>
<name>A0A191MX93_CRYPA</name>
<keyword evidence="5 9" id="KW-0812">Transmembrane</keyword>
<keyword evidence="6 9" id="KW-1133">Transmembrane helix</keyword>
<dbReference type="InterPro" id="IPR038430">
    <property type="entry name" value="NDAH_ubi_oxred_su3_sf"/>
</dbReference>
<evidence type="ECO:0000256" key="5">
    <source>
        <dbReference type="ARBA" id="ARBA00022692"/>
    </source>
</evidence>
<evidence type="ECO:0000256" key="9">
    <source>
        <dbReference type="RuleBase" id="RU003640"/>
    </source>
</evidence>
<keyword evidence="4 9" id="KW-0813">Transport</keyword>
<dbReference type="EMBL" id="KT428651">
    <property type="protein sequence ID" value="AMX22272.1"/>
    <property type="molecule type" value="Genomic_DNA"/>
</dbReference>
<evidence type="ECO:0000256" key="7">
    <source>
        <dbReference type="ARBA" id="ARBA00023136"/>
    </source>
</evidence>
<organism evidence="10">
    <name type="scientific">Cryphonectria parasitica</name>
    <name type="common">Chestnut blight fungus</name>
    <name type="synonym">Endothia parasitica</name>
    <dbReference type="NCBI Taxonomy" id="5116"/>
    <lineage>
        <taxon>Eukaryota</taxon>
        <taxon>Fungi</taxon>
        <taxon>Dikarya</taxon>
        <taxon>Ascomycota</taxon>
        <taxon>Pezizomycotina</taxon>
        <taxon>Sordariomycetes</taxon>
        <taxon>Sordariomycetidae</taxon>
        <taxon>Diaporthales</taxon>
        <taxon>Cryphonectriaceae</taxon>
        <taxon>Cryphonectria-Endothia species complex</taxon>
        <taxon>Cryphonectria</taxon>
    </lineage>
</organism>
<keyword evidence="9" id="KW-0520">NAD</keyword>
<keyword evidence="9" id="KW-0679">Respiratory chain</keyword>
<keyword evidence="9 10" id="KW-0496">Mitochondrion</keyword>
<evidence type="ECO:0000313" key="10">
    <source>
        <dbReference type="EMBL" id="AMX22272.1"/>
    </source>
</evidence>
<keyword evidence="7 9" id="KW-0472">Membrane</keyword>
<dbReference type="Gene3D" id="1.20.58.1610">
    <property type="entry name" value="NADH:ubiquinone/plastoquinone oxidoreductase, chain 3"/>
    <property type="match status" value="1"/>
</dbReference>
<dbReference type="EC" id="7.1.1.2" evidence="9"/>
<comment type="subcellular location">
    <subcellularLocation>
        <location evidence="1">Membrane</location>
    </subcellularLocation>
    <subcellularLocation>
        <location evidence="9">Mitochondrion membrane</location>
        <topology evidence="9">Multi-pass membrane protein</topology>
    </subcellularLocation>
</comment>
<gene>
    <name evidence="10" type="primary">nad3</name>
</gene>
<dbReference type="InterPro" id="IPR000440">
    <property type="entry name" value="NADH_UbQ/plastoQ_OxRdtase_su3"/>
</dbReference>
<evidence type="ECO:0000256" key="3">
    <source>
        <dbReference type="ARBA" id="ARBA00021007"/>
    </source>
</evidence>
<comment type="catalytic activity">
    <reaction evidence="8 9">
        <text>a ubiquinone + NADH + 5 H(+)(in) = a ubiquinol + NAD(+) + 4 H(+)(out)</text>
        <dbReference type="Rhea" id="RHEA:29091"/>
        <dbReference type="Rhea" id="RHEA-COMP:9565"/>
        <dbReference type="Rhea" id="RHEA-COMP:9566"/>
        <dbReference type="ChEBI" id="CHEBI:15378"/>
        <dbReference type="ChEBI" id="CHEBI:16389"/>
        <dbReference type="ChEBI" id="CHEBI:17976"/>
        <dbReference type="ChEBI" id="CHEBI:57540"/>
        <dbReference type="ChEBI" id="CHEBI:57945"/>
        <dbReference type="EC" id="7.1.1.2"/>
    </reaction>
</comment>
<sequence>MQLSWEEFIKVSLKLNLLINNVLHFRAVVPSKLGLVFLLFDLEITLVFPFAVSQSNNEIYGLIVVLIFLVIITIGFVYELGKGALKIDSKQSISLSSSTSTITSISYIEKSNTGN</sequence>
<feature type="transmembrane region" description="Helical" evidence="9">
    <location>
        <begin position="33"/>
        <end position="53"/>
    </location>
</feature>
<reference evidence="10" key="1">
    <citation type="journal article" date="2016" name="PLoS ONE">
        <title>Intron Derived Size Polymorphism in the Mitochondrial Genomes of Closely Related Chrysoporthe Species.</title>
        <authorList>
            <person name="Kanzi A.M."/>
            <person name="Wingfield B.D."/>
            <person name="Steenkamp E.T."/>
            <person name="Naidoo S."/>
            <person name="van der Merwe N.A."/>
        </authorList>
    </citation>
    <scope>NUCLEOTIDE SEQUENCE</scope>
</reference>
<dbReference type="Pfam" id="PF00507">
    <property type="entry name" value="Oxidored_q4"/>
    <property type="match status" value="1"/>
</dbReference>
<keyword evidence="9" id="KW-0249">Electron transport</keyword>
<feature type="transmembrane region" description="Helical" evidence="9">
    <location>
        <begin position="59"/>
        <end position="80"/>
    </location>
</feature>
<keyword evidence="9" id="KW-0830">Ubiquinone</keyword>